<dbReference type="PANTHER" id="PTHR32092">
    <property type="entry name" value="6-PHOSPHO-BETA-GLUCOSIDASE-RELATED"/>
    <property type="match status" value="1"/>
</dbReference>
<evidence type="ECO:0000256" key="2">
    <source>
        <dbReference type="ARBA" id="ARBA00010141"/>
    </source>
</evidence>
<comment type="similarity">
    <text evidence="2 12">Belongs to the glycosyl hydrolase 4 family.</text>
</comment>
<proteinExistence type="inferred from homology"/>
<dbReference type="GO" id="GO:0005975">
    <property type="term" value="P:carbohydrate metabolic process"/>
    <property type="evidence" value="ECO:0007669"/>
    <property type="project" value="InterPro"/>
</dbReference>
<keyword evidence="15" id="KW-1185">Reference proteome</keyword>
<dbReference type="AlphaFoldDB" id="A0A179T5K5"/>
<protein>
    <submittedName>
        <fullName evidence="14">Alpha-glucosidase/alpha-galactosidase</fullName>
    </submittedName>
</protein>
<dbReference type="OrthoDB" id="9808275at2"/>
<organism evidence="14 15">
    <name type="scientific">Metabacillus litoralis</name>
    <dbReference type="NCBI Taxonomy" id="152268"/>
    <lineage>
        <taxon>Bacteria</taxon>
        <taxon>Bacillati</taxon>
        <taxon>Bacillota</taxon>
        <taxon>Bacilli</taxon>
        <taxon>Bacillales</taxon>
        <taxon>Bacillaceae</taxon>
        <taxon>Metabacillus</taxon>
    </lineage>
</organism>
<dbReference type="Pfam" id="PF02056">
    <property type="entry name" value="Glyco_hydro_4"/>
    <property type="match status" value="1"/>
</dbReference>
<sequence>MNKFTKVKDVQIAYIGGGSRGWAWGLMSDLATEVALSGKVKLYDINYDAAYQNELIGNRLKDRVDVVGQWDYEAVRTLEEALTGSDFVIISILPGSFDEMHSDVHLPEKYGVYQSVGDTVGPGGLVRALRTIPIFVDIAEHIKEYSPNAWVINYTNPMTLCTRALYTTFPEIKAIGCCHEVFGTQKLLASMLEVLQGIENVDRREIDINVLGINHFTWIDKASYKGTDLFPLYSQFVDKYHESGFEGSEEGHWMNNHFKSAERVKFDLFKRFGLIAAAGDRHLAEFMPNTWYLKNPEKVREWKFGLTPVKWRKKNKQELIEKSNRLASGVEPFELNPTGEEGVDMIKALLGLGELITNVNIPNKGQMNGVPLETVVETNAVISYDNVRPVLAGKLPDSINNLVIRHVHNQEVTLQAALGQDKDLALQAFIQDPLLSTLTPEEAAELFEEMLSNTREYLNGWELQEV</sequence>
<keyword evidence="6 10" id="KW-0464">Manganese</keyword>
<dbReference type="RefSeq" id="WP_066324734.1">
    <property type="nucleotide sequence ID" value="NZ_LWSG01000001.1"/>
</dbReference>
<dbReference type="GO" id="GO:0016616">
    <property type="term" value="F:oxidoreductase activity, acting on the CH-OH group of donors, NAD or NADP as acceptor"/>
    <property type="evidence" value="ECO:0007669"/>
    <property type="project" value="InterPro"/>
</dbReference>
<dbReference type="GO" id="GO:0046872">
    <property type="term" value="F:metal ion binding"/>
    <property type="evidence" value="ECO:0007669"/>
    <property type="project" value="UniProtKB-KW"/>
</dbReference>
<dbReference type="Gene3D" id="3.90.1820.10">
    <property type="entry name" value="AglA-like glucosidase"/>
    <property type="match status" value="1"/>
</dbReference>
<keyword evidence="8 12" id="KW-0326">Glycosidase</keyword>
<comment type="caution">
    <text evidence="14">The sequence shown here is derived from an EMBL/GenBank/DDBJ whole genome shotgun (WGS) entry which is preliminary data.</text>
</comment>
<dbReference type="GO" id="GO:0004553">
    <property type="term" value="F:hydrolase activity, hydrolyzing O-glycosyl compounds"/>
    <property type="evidence" value="ECO:0007669"/>
    <property type="project" value="InterPro"/>
</dbReference>
<dbReference type="InterPro" id="IPR053715">
    <property type="entry name" value="GH4_Enzyme_sf"/>
</dbReference>
<evidence type="ECO:0000256" key="7">
    <source>
        <dbReference type="ARBA" id="ARBA00023277"/>
    </source>
</evidence>
<dbReference type="PROSITE" id="PS01324">
    <property type="entry name" value="GLYCOSYL_HYDROL_F4"/>
    <property type="match status" value="1"/>
</dbReference>
<evidence type="ECO:0000256" key="9">
    <source>
        <dbReference type="PIRSR" id="PIRSR601088-2"/>
    </source>
</evidence>
<dbReference type="InterPro" id="IPR036291">
    <property type="entry name" value="NAD(P)-bd_dom_sf"/>
</dbReference>
<evidence type="ECO:0000256" key="8">
    <source>
        <dbReference type="ARBA" id="ARBA00023295"/>
    </source>
</evidence>
<feature type="domain" description="Glycosyl hydrolase family 4 C-terminal" evidence="13">
    <location>
        <begin position="210"/>
        <end position="434"/>
    </location>
</feature>
<dbReference type="InterPro" id="IPR001088">
    <property type="entry name" value="Glyco_hydro_4"/>
</dbReference>
<comment type="cofactor">
    <cofactor evidence="12">
        <name>NAD(+)</name>
        <dbReference type="ChEBI" id="CHEBI:57540"/>
    </cofactor>
    <text evidence="12">Binds 1 NAD(+) per subunit.</text>
</comment>
<dbReference type="Pfam" id="PF11975">
    <property type="entry name" value="Glyco_hydro_4C"/>
    <property type="match status" value="1"/>
</dbReference>
<dbReference type="SUPFAM" id="SSF56327">
    <property type="entry name" value="LDH C-terminal domain-like"/>
    <property type="match status" value="1"/>
</dbReference>
<evidence type="ECO:0000256" key="4">
    <source>
        <dbReference type="ARBA" id="ARBA00022801"/>
    </source>
</evidence>
<evidence type="ECO:0000256" key="11">
    <source>
        <dbReference type="PIRSR" id="PIRSR601088-4"/>
    </source>
</evidence>
<keyword evidence="3 10" id="KW-0479">Metal-binding</keyword>
<dbReference type="Proteomes" id="UP000078534">
    <property type="component" value="Unassembled WGS sequence"/>
</dbReference>
<gene>
    <name evidence="14" type="ORF">A6K24_01670</name>
</gene>
<dbReference type="InterPro" id="IPR015955">
    <property type="entry name" value="Lactate_DH/Glyco_Ohase_4_C"/>
</dbReference>
<evidence type="ECO:0000313" key="14">
    <source>
        <dbReference type="EMBL" id="OAS89285.1"/>
    </source>
</evidence>
<name>A0A179T5K5_9BACI</name>
<keyword evidence="10" id="KW-0533">Nickel</keyword>
<evidence type="ECO:0000256" key="3">
    <source>
        <dbReference type="ARBA" id="ARBA00022723"/>
    </source>
</evidence>
<keyword evidence="7" id="KW-0119">Carbohydrate metabolism</keyword>
<evidence type="ECO:0000256" key="5">
    <source>
        <dbReference type="ARBA" id="ARBA00023027"/>
    </source>
</evidence>
<dbReference type="InterPro" id="IPR022616">
    <property type="entry name" value="Glyco_hydro_4_C"/>
</dbReference>
<dbReference type="PRINTS" id="PR00732">
    <property type="entry name" value="GLHYDRLASE4"/>
</dbReference>
<evidence type="ECO:0000259" key="13">
    <source>
        <dbReference type="Pfam" id="PF11975"/>
    </source>
</evidence>
<dbReference type="PANTHER" id="PTHR32092:SF2">
    <property type="entry name" value="ALPHA-GALACTURONIDASE"/>
    <property type="match status" value="1"/>
</dbReference>
<comment type="cofactor">
    <cofactor evidence="1">
        <name>Mn(2+)</name>
        <dbReference type="ChEBI" id="CHEBI:29035"/>
    </cofactor>
</comment>
<accession>A0A179T5K5</accession>
<feature type="site" description="Increases basicity of active site Tyr" evidence="11">
    <location>
        <position position="118"/>
    </location>
</feature>
<dbReference type="STRING" id="152268.A6K24_01670"/>
<feature type="binding site" evidence="9">
    <location>
        <position position="156"/>
    </location>
    <ligand>
        <name>substrate</name>
    </ligand>
</feature>
<feature type="binding site" evidence="10">
    <location>
        <position position="178"/>
    </location>
    <ligand>
        <name>Mn(2+)</name>
        <dbReference type="ChEBI" id="CHEBI:29035"/>
    </ligand>
</feature>
<keyword evidence="5 12" id="KW-0520">NAD</keyword>
<evidence type="ECO:0000256" key="10">
    <source>
        <dbReference type="PIRSR" id="PIRSR601088-3"/>
    </source>
</evidence>
<evidence type="ECO:0000256" key="1">
    <source>
        <dbReference type="ARBA" id="ARBA00001936"/>
    </source>
</evidence>
<keyword evidence="4 12" id="KW-0378">Hydrolase</keyword>
<dbReference type="SUPFAM" id="SSF51735">
    <property type="entry name" value="NAD(P)-binding Rossmann-fold domains"/>
    <property type="match status" value="1"/>
</dbReference>
<evidence type="ECO:0000256" key="12">
    <source>
        <dbReference type="RuleBase" id="RU361152"/>
    </source>
</evidence>
<feature type="binding site" evidence="10">
    <location>
        <position position="215"/>
    </location>
    <ligand>
        <name>Mn(2+)</name>
        <dbReference type="ChEBI" id="CHEBI:29035"/>
    </ligand>
</feature>
<evidence type="ECO:0000256" key="6">
    <source>
        <dbReference type="ARBA" id="ARBA00023211"/>
    </source>
</evidence>
<dbReference type="EMBL" id="LWSG01000001">
    <property type="protein sequence ID" value="OAS89285.1"/>
    <property type="molecule type" value="Genomic_DNA"/>
</dbReference>
<keyword evidence="10" id="KW-0170">Cobalt</keyword>
<dbReference type="InterPro" id="IPR019802">
    <property type="entry name" value="GlycHydrolase_4_CS"/>
</dbReference>
<reference evidence="15" key="1">
    <citation type="submission" date="2016-04" db="EMBL/GenBank/DDBJ databases">
        <authorList>
            <person name="Lyu Z."/>
            <person name="Lyu W."/>
        </authorList>
    </citation>
    <scope>NUCLEOTIDE SEQUENCE [LARGE SCALE GENOMIC DNA]</scope>
    <source>
        <strain evidence="15">C44</strain>
    </source>
</reference>
<evidence type="ECO:0000313" key="15">
    <source>
        <dbReference type="Proteomes" id="UP000078534"/>
    </source>
</evidence>
<keyword evidence="10" id="KW-0408">Iron</keyword>